<comment type="caution">
    <text evidence="2">The sequence shown here is derived from an EMBL/GenBank/DDBJ whole genome shotgun (WGS) entry which is preliminary data.</text>
</comment>
<proteinExistence type="predicted"/>
<organism evidence="2 3">
    <name type="scientific">Acidicapsa dinghuensis</name>
    <dbReference type="NCBI Taxonomy" id="2218256"/>
    <lineage>
        <taxon>Bacteria</taxon>
        <taxon>Pseudomonadati</taxon>
        <taxon>Acidobacteriota</taxon>
        <taxon>Terriglobia</taxon>
        <taxon>Terriglobales</taxon>
        <taxon>Acidobacteriaceae</taxon>
        <taxon>Acidicapsa</taxon>
    </lineage>
</organism>
<reference evidence="3" key="1">
    <citation type="journal article" date="2019" name="Int. J. Syst. Evol. Microbiol.">
        <title>The Global Catalogue of Microorganisms (GCM) 10K type strain sequencing project: providing services to taxonomists for standard genome sequencing and annotation.</title>
        <authorList>
            <consortium name="The Broad Institute Genomics Platform"/>
            <consortium name="The Broad Institute Genome Sequencing Center for Infectious Disease"/>
            <person name="Wu L."/>
            <person name="Ma J."/>
        </authorList>
    </citation>
    <scope>NUCLEOTIDE SEQUENCE [LARGE SCALE GENOMIC DNA]</scope>
    <source>
        <strain evidence="3">JCM 4087</strain>
    </source>
</reference>
<protein>
    <submittedName>
        <fullName evidence="2">Alpha/beta hydrolase</fullName>
    </submittedName>
</protein>
<evidence type="ECO:0000313" key="3">
    <source>
        <dbReference type="Proteomes" id="UP001596091"/>
    </source>
</evidence>
<dbReference type="Gene3D" id="3.40.50.1820">
    <property type="entry name" value="alpha/beta hydrolase"/>
    <property type="match status" value="1"/>
</dbReference>
<evidence type="ECO:0000259" key="1">
    <source>
        <dbReference type="Pfam" id="PF12146"/>
    </source>
</evidence>
<gene>
    <name evidence="2" type="ORF">ACFPT7_09395</name>
</gene>
<dbReference type="Pfam" id="PF12146">
    <property type="entry name" value="Hydrolase_4"/>
    <property type="match status" value="1"/>
</dbReference>
<sequence>MIEGSTEKRREWERIDRFTFAAAITAASRATTLHDRLIAHAWRLARLEMKDIRVSRQRITTDASVLDAAYVEPALRPVDTVLLICHGIGEIVDGWLPVQRLLAAHGCASLVFDYSGYGRSRGHVGAAQFEDDAVAAFAHLQELAEGKPVAVLGFSLGTGVAAAAMGRMAANRLVLCAGFPSFREAACSFLVPKRWGHLVPPIWKAEESLRDCRVPVLVVHGEKDRMFPVELGEELHALCGDCAEFLVIPGQGHNEPFRRPTMEYWGPILEWLRDRDQGSGIRE</sequence>
<dbReference type="RefSeq" id="WP_263335875.1">
    <property type="nucleotide sequence ID" value="NZ_JAGSYH010000003.1"/>
</dbReference>
<dbReference type="PANTHER" id="PTHR12277">
    <property type="entry name" value="ALPHA/BETA HYDROLASE DOMAIN-CONTAINING PROTEIN"/>
    <property type="match status" value="1"/>
</dbReference>
<feature type="domain" description="Serine aminopeptidase S33" evidence="1">
    <location>
        <begin position="78"/>
        <end position="182"/>
    </location>
</feature>
<accession>A0ABW1EFA5</accession>
<keyword evidence="3" id="KW-1185">Reference proteome</keyword>
<dbReference type="InterPro" id="IPR022742">
    <property type="entry name" value="Hydrolase_4"/>
</dbReference>
<keyword evidence="2" id="KW-0378">Hydrolase</keyword>
<dbReference type="GO" id="GO:0016787">
    <property type="term" value="F:hydrolase activity"/>
    <property type="evidence" value="ECO:0007669"/>
    <property type="project" value="UniProtKB-KW"/>
</dbReference>
<name>A0ABW1EFA5_9BACT</name>
<dbReference type="SUPFAM" id="SSF53474">
    <property type="entry name" value="alpha/beta-Hydrolases"/>
    <property type="match status" value="1"/>
</dbReference>
<dbReference type="InterPro" id="IPR029058">
    <property type="entry name" value="AB_hydrolase_fold"/>
</dbReference>
<dbReference type="EMBL" id="JBHSPH010000002">
    <property type="protein sequence ID" value="MFC5862502.1"/>
    <property type="molecule type" value="Genomic_DNA"/>
</dbReference>
<evidence type="ECO:0000313" key="2">
    <source>
        <dbReference type="EMBL" id="MFC5862502.1"/>
    </source>
</evidence>
<dbReference type="Proteomes" id="UP001596091">
    <property type="component" value="Unassembled WGS sequence"/>
</dbReference>